<dbReference type="Pfam" id="PF02793">
    <property type="entry name" value="HRM"/>
    <property type="match status" value="1"/>
</dbReference>
<proteinExistence type="predicted"/>
<evidence type="ECO:0000313" key="6">
    <source>
        <dbReference type="Proteomes" id="UP000335636"/>
    </source>
</evidence>
<organism evidence="5 6">
    <name type="scientific">Marmota monax</name>
    <name type="common">Woodchuck</name>
    <dbReference type="NCBI Taxonomy" id="9995"/>
    <lineage>
        <taxon>Eukaryota</taxon>
        <taxon>Metazoa</taxon>
        <taxon>Chordata</taxon>
        <taxon>Craniata</taxon>
        <taxon>Vertebrata</taxon>
        <taxon>Euteleostomi</taxon>
        <taxon>Mammalia</taxon>
        <taxon>Eutheria</taxon>
        <taxon>Euarchontoglires</taxon>
        <taxon>Glires</taxon>
        <taxon>Rodentia</taxon>
        <taxon>Sciuromorpha</taxon>
        <taxon>Sciuridae</taxon>
        <taxon>Xerinae</taxon>
        <taxon>Marmotini</taxon>
        <taxon>Marmota</taxon>
    </lineage>
</organism>
<dbReference type="GO" id="GO:0004999">
    <property type="term" value="F:vasoactive intestinal polypeptide receptor activity"/>
    <property type="evidence" value="ECO:0007669"/>
    <property type="project" value="InterPro"/>
</dbReference>
<feature type="chain" id="PRO_5033478746" description="G-protein coupled receptors family 2 profile 1 domain-containing protein" evidence="2">
    <location>
        <begin position="31"/>
        <end position="157"/>
    </location>
</feature>
<dbReference type="GO" id="GO:0005886">
    <property type="term" value="C:plasma membrane"/>
    <property type="evidence" value="ECO:0007669"/>
    <property type="project" value="TreeGrafter"/>
</dbReference>
<evidence type="ECO:0000259" key="3">
    <source>
        <dbReference type="PROSITE" id="PS50227"/>
    </source>
</evidence>
<dbReference type="Proteomes" id="UP000662637">
    <property type="component" value="Unassembled WGS sequence"/>
</dbReference>
<gene>
    <name evidence="4" type="ORF">GHT09_011783</name>
    <name evidence="5" type="ORF">MONAX_5E022655</name>
</gene>
<dbReference type="InterPro" id="IPR001879">
    <property type="entry name" value="GPCR_2_extracellular_dom"/>
</dbReference>
<dbReference type="InterPro" id="IPR001771">
    <property type="entry name" value="GPCR_2_VIP_rcpt_1"/>
</dbReference>
<dbReference type="PANTHER" id="PTHR45620:SF24">
    <property type="entry name" value="VASOACTIVE INTESTINAL POLYPEPTIDE RECEPTOR 1"/>
    <property type="match status" value="1"/>
</dbReference>
<dbReference type="GO" id="GO:0007188">
    <property type="term" value="P:adenylate cyclase-modulating G protein-coupled receptor signaling pathway"/>
    <property type="evidence" value="ECO:0007669"/>
    <property type="project" value="TreeGrafter"/>
</dbReference>
<name>A0A5E4AL64_MARMO</name>
<dbReference type="EMBL" id="CABDUW010000082">
    <property type="protein sequence ID" value="VTJ57491.1"/>
    <property type="molecule type" value="Genomic_DNA"/>
</dbReference>
<dbReference type="Gene3D" id="4.10.1240.10">
    <property type="entry name" value="GPCR, family 2, extracellular hormone receptor domain"/>
    <property type="match status" value="1"/>
</dbReference>
<keyword evidence="1" id="KW-1015">Disulfide bond</keyword>
<evidence type="ECO:0000313" key="4">
    <source>
        <dbReference type="EMBL" id="KAF7477142.1"/>
    </source>
</evidence>
<dbReference type="InterPro" id="IPR036445">
    <property type="entry name" value="GPCR_2_extracell_dom_sf"/>
</dbReference>
<dbReference type="Proteomes" id="UP000335636">
    <property type="component" value="Unassembled WGS sequence"/>
</dbReference>
<dbReference type="PROSITE" id="PS50227">
    <property type="entry name" value="G_PROTEIN_RECEP_F2_3"/>
    <property type="match status" value="1"/>
</dbReference>
<accession>A0A5E4AL64</accession>
<dbReference type="SMART" id="SM00008">
    <property type="entry name" value="HormR"/>
    <property type="match status" value="1"/>
</dbReference>
<dbReference type="SUPFAM" id="SSF111418">
    <property type="entry name" value="Hormone receptor domain"/>
    <property type="match status" value="1"/>
</dbReference>
<dbReference type="EMBL" id="WJEC01002110">
    <property type="protein sequence ID" value="KAF7477142.1"/>
    <property type="molecule type" value="Genomic_DNA"/>
</dbReference>
<dbReference type="FunFam" id="4.10.1240.10:FF:000016">
    <property type="entry name" value="Vasoactive intestinal peptide receptor 1"/>
    <property type="match status" value="1"/>
</dbReference>
<reference evidence="5 6" key="1">
    <citation type="submission" date="2019-04" db="EMBL/GenBank/DDBJ databases">
        <authorList>
            <person name="Alioto T."/>
            <person name="Alioto T."/>
        </authorList>
    </citation>
    <scope>NUCLEOTIDE SEQUENCE [LARGE SCALE GENOMIC DNA]</scope>
</reference>
<keyword evidence="2" id="KW-0732">Signal</keyword>
<keyword evidence="6" id="KW-1185">Reference proteome</keyword>
<evidence type="ECO:0000256" key="1">
    <source>
        <dbReference type="ARBA" id="ARBA00023157"/>
    </source>
</evidence>
<feature type="domain" description="G-protein coupled receptors family 2 profile 1" evidence="3">
    <location>
        <begin position="49"/>
        <end position="124"/>
    </location>
</feature>
<sequence length="157" mass="17022">MRPPSPPPARWLCVLAGALACALGPAGGRAARLQQECDYLQMIEVQHKECLEEAQLENETAGCSKMWDNLTCWPATPRGQVVVLACPLIFKLFSPIQAILLLPLSSPSLLLLPPPHCVLSICHEPPQPSCSSLNPLKPPCLFLSPTHPGSGWLERTT</sequence>
<dbReference type="AlphaFoldDB" id="A0A5E4AL64"/>
<evidence type="ECO:0000313" key="5">
    <source>
        <dbReference type="EMBL" id="VTJ57491.1"/>
    </source>
</evidence>
<reference evidence="4" key="2">
    <citation type="submission" date="2020-08" db="EMBL/GenBank/DDBJ databases">
        <authorList>
            <person name="Shumante A."/>
            <person name="Zimin A.V."/>
            <person name="Puiu D."/>
            <person name="Salzberg S.L."/>
        </authorList>
    </citation>
    <scope>NUCLEOTIDE SEQUENCE</scope>
    <source>
        <strain evidence="4">WC2-LM</strain>
        <tissue evidence="4">Liver</tissue>
    </source>
</reference>
<protein>
    <recommendedName>
        <fullName evidence="3">G-protein coupled receptors family 2 profile 1 domain-containing protein</fullName>
    </recommendedName>
</protein>
<dbReference type="PRINTS" id="PR01154">
    <property type="entry name" value="VIP1RECEPTOR"/>
</dbReference>
<dbReference type="PANTHER" id="PTHR45620">
    <property type="entry name" value="PDF RECEPTOR-LIKE PROTEIN-RELATED"/>
    <property type="match status" value="1"/>
</dbReference>
<dbReference type="GO" id="GO:0017046">
    <property type="term" value="F:peptide hormone binding"/>
    <property type="evidence" value="ECO:0007669"/>
    <property type="project" value="TreeGrafter"/>
</dbReference>
<dbReference type="PROSITE" id="PS51257">
    <property type="entry name" value="PROKAR_LIPOPROTEIN"/>
    <property type="match status" value="1"/>
</dbReference>
<dbReference type="GO" id="GO:0008528">
    <property type="term" value="F:G protein-coupled peptide receptor activity"/>
    <property type="evidence" value="ECO:0007669"/>
    <property type="project" value="TreeGrafter"/>
</dbReference>
<dbReference type="InterPro" id="IPR017983">
    <property type="entry name" value="GPCR_2_secretin-like_CS"/>
</dbReference>
<dbReference type="InterPro" id="IPR050332">
    <property type="entry name" value="GPCR_2"/>
</dbReference>
<evidence type="ECO:0000256" key="2">
    <source>
        <dbReference type="SAM" id="SignalP"/>
    </source>
</evidence>
<feature type="signal peptide" evidence="2">
    <location>
        <begin position="1"/>
        <end position="30"/>
    </location>
</feature>
<dbReference type="PROSITE" id="PS00649">
    <property type="entry name" value="G_PROTEIN_RECEP_F2_1"/>
    <property type="match status" value="1"/>
</dbReference>